<dbReference type="InterPro" id="IPR001478">
    <property type="entry name" value="PDZ"/>
</dbReference>
<feature type="active site" description="Charge relay system" evidence="6">
    <location>
        <position position="143"/>
    </location>
</feature>
<evidence type="ECO:0000313" key="10">
    <source>
        <dbReference type="EMBL" id="QOQ87351.1"/>
    </source>
</evidence>
<keyword evidence="5" id="KW-0720">Serine protease</keyword>
<evidence type="ECO:0000256" key="2">
    <source>
        <dbReference type="ARBA" id="ARBA00022729"/>
    </source>
</evidence>
<evidence type="ECO:0000256" key="7">
    <source>
        <dbReference type="PIRSR" id="PIRSR611782-2"/>
    </source>
</evidence>
<reference evidence="10 11" key="1">
    <citation type="submission" date="2020-10" db="EMBL/GenBank/DDBJ databases">
        <title>Campylobacter and Helicobacter PacBio genomes.</title>
        <authorList>
            <person name="Lane C."/>
        </authorList>
    </citation>
    <scope>NUCLEOTIDE SEQUENCE [LARGE SCALE GENOMIC DNA]</scope>
    <source>
        <strain evidence="10 11">2016D-0077</strain>
    </source>
</reference>
<dbReference type="EMBL" id="CP063078">
    <property type="protein sequence ID" value="QOQ87351.1"/>
    <property type="molecule type" value="Genomic_DNA"/>
</dbReference>
<dbReference type="OrthoDB" id="9758917at2"/>
<dbReference type="NCBIfam" id="TIGR02037">
    <property type="entry name" value="degP_htrA_DO"/>
    <property type="match status" value="1"/>
</dbReference>
<dbReference type="PROSITE" id="PS50106">
    <property type="entry name" value="PDZ"/>
    <property type="match status" value="1"/>
</dbReference>
<evidence type="ECO:0000256" key="3">
    <source>
        <dbReference type="ARBA" id="ARBA00022737"/>
    </source>
</evidence>
<dbReference type="Pfam" id="PF13365">
    <property type="entry name" value="Trypsin_2"/>
    <property type="match status" value="1"/>
</dbReference>
<evidence type="ECO:0000256" key="4">
    <source>
        <dbReference type="ARBA" id="ARBA00022801"/>
    </source>
</evidence>
<feature type="binding site" evidence="7">
    <location>
        <begin position="215"/>
        <end position="217"/>
    </location>
    <ligand>
        <name>substrate</name>
    </ligand>
</feature>
<feature type="signal peptide" evidence="8">
    <location>
        <begin position="1"/>
        <end position="20"/>
    </location>
</feature>
<dbReference type="RefSeq" id="WP_025803916.1">
    <property type="nucleotide sequence ID" value="NZ_CP053842.1"/>
</dbReference>
<name>A0A7M1LGB3_9BACT</name>
<organism evidence="10 11">
    <name type="scientific">Campylobacter corcagiensis</name>
    <dbReference type="NCBI Taxonomy" id="1448857"/>
    <lineage>
        <taxon>Bacteria</taxon>
        <taxon>Pseudomonadati</taxon>
        <taxon>Campylobacterota</taxon>
        <taxon>Epsilonproteobacteria</taxon>
        <taxon>Campylobacterales</taxon>
        <taxon>Campylobacteraceae</taxon>
        <taxon>Campylobacter</taxon>
    </lineage>
</organism>
<dbReference type="InterPro" id="IPR009003">
    <property type="entry name" value="Peptidase_S1_PA"/>
</dbReference>
<dbReference type="InterPro" id="IPR036034">
    <property type="entry name" value="PDZ_sf"/>
</dbReference>
<dbReference type="GO" id="GO:0006508">
    <property type="term" value="P:proteolysis"/>
    <property type="evidence" value="ECO:0007669"/>
    <property type="project" value="UniProtKB-KW"/>
</dbReference>
<protein>
    <submittedName>
        <fullName evidence="10">Do family serine endopeptidase</fullName>
    </submittedName>
</protein>
<dbReference type="InterPro" id="IPR001940">
    <property type="entry name" value="Peptidase_S1C"/>
</dbReference>
<feature type="active site" description="Charge relay system" evidence="6">
    <location>
        <position position="112"/>
    </location>
</feature>
<dbReference type="Gene3D" id="2.30.42.60">
    <property type="match status" value="1"/>
</dbReference>
<feature type="domain" description="PDZ" evidence="9">
    <location>
        <begin position="261"/>
        <end position="325"/>
    </location>
</feature>
<dbReference type="SMART" id="SM00228">
    <property type="entry name" value="PDZ"/>
    <property type="match status" value="2"/>
</dbReference>
<keyword evidence="11" id="KW-1185">Reference proteome</keyword>
<evidence type="ECO:0000313" key="11">
    <source>
        <dbReference type="Proteomes" id="UP000594749"/>
    </source>
</evidence>
<evidence type="ECO:0000256" key="8">
    <source>
        <dbReference type="SAM" id="SignalP"/>
    </source>
</evidence>
<evidence type="ECO:0000256" key="1">
    <source>
        <dbReference type="ARBA" id="ARBA00022670"/>
    </source>
</evidence>
<dbReference type="InterPro" id="IPR051201">
    <property type="entry name" value="Chloro_Bact_Ser_Proteases"/>
</dbReference>
<dbReference type="GO" id="GO:0004252">
    <property type="term" value="F:serine-type endopeptidase activity"/>
    <property type="evidence" value="ECO:0007669"/>
    <property type="project" value="InterPro"/>
</dbReference>
<dbReference type="Gene3D" id="2.40.10.120">
    <property type="match status" value="1"/>
</dbReference>
<dbReference type="Gene3D" id="2.30.42.10">
    <property type="match status" value="1"/>
</dbReference>
<dbReference type="AlphaFoldDB" id="A0A7M1LGB3"/>
<evidence type="ECO:0000259" key="9">
    <source>
        <dbReference type="PROSITE" id="PS50106"/>
    </source>
</evidence>
<feature type="active site" description="Charge relay system" evidence="6">
    <location>
        <position position="217"/>
    </location>
</feature>
<dbReference type="PANTHER" id="PTHR43343">
    <property type="entry name" value="PEPTIDASE S12"/>
    <property type="match status" value="1"/>
</dbReference>
<keyword evidence="1" id="KW-0645">Protease</keyword>
<dbReference type="Proteomes" id="UP000594749">
    <property type="component" value="Chromosome"/>
</dbReference>
<evidence type="ECO:0000256" key="5">
    <source>
        <dbReference type="ARBA" id="ARBA00022825"/>
    </source>
</evidence>
<dbReference type="PRINTS" id="PR00834">
    <property type="entry name" value="PROTEASES2C"/>
</dbReference>
<feature type="binding site" evidence="7">
    <location>
        <position position="112"/>
    </location>
    <ligand>
        <name>substrate</name>
    </ligand>
</feature>
<keyword evidence="2 8" id="KW-0732">Signal</keyword>
<dbReference type="SUPFAM" id="SSF50494">
    <property type="entry name" value="Trypsin-like serine proteases"/>
    <property type="match status" value="1"/>
</dbReference>
<accession>A0A7M1LGB3</accession>
<sequence>MFKKLTLVSFIAASMLYASNIEFQNVQQDFKREQPNDSVVLSYNSSVAKAKKSVVNIATKKVISTRGNDFFNDPFFEQFFGFGFDMPKQRDVGSLGSGVIISKDGYIVTNNHVIDGADEVLVTLLEDNKEYTAKVIGTDPKTDIAVIKIEADNLNAIKFADSDKILEGDVVFAIGNPFGVGGTITQGIVSALNKNSVGLNHYENFIQTDASINPGNSGGALIDSRGALVGINSAILSRGGGNNGVGFAIPSNMVKDIAGQLAEDGKIQRGYIGVMISDLTKEQQSFYKNKDGALILGVEDDMPAAKAGIKRGDLIIKIEDKDIKNSNELKNFVATLKPGSKAEVEYERAGKIKSTTIELADADLGVSVSKIDGLELSDITPEISRQFRLSSDISGVLITDVKNGSKAQELGFMVRDVITQVNNTEVTSVSEFNEAFKKLKGDKALVWIIRRGIPYGLVIE</sequence>
<keyword evidence="4" id="KW-0378">Hydrolase</keyword>
<dbReference type="InterPro" id="IPR011782">
    <property type="entry name" value="Pept_S1C_Do"/>
</dbReference>
<dbReference type="SUPFAM" id="SSF50156">
    <property type="entry name" value="PDZ domain-like"/>
    <property type="match status" value="2"/>
</dbReference>
<feature type="chain" id="PRO_5038797813" evidence="8">
    <location>
        <begin position="21"/>
        <end position="460"/>
    </location>
</feature>
<feature type="binding site" evidence="7">
    <location>
        <position position="143"/>
    </location>
    <ligand>
        <name>substrate</name>
    </ligand>
</feature>
<dbReference type="Pfam" id="PF13180">
    <property type="entry name" value="PDZ_2"/>
    <property type="match status" value="2"/>
</dbReference>
<keyword evidence="3" id="KW-0677">Repeat</keyword>
<gene>
    <name evidence="10" type="ORF">IMC76_00590</name>
</gene>
<proteinExistence type="predicted"/>
<evidence type="ECO:0000256" key="6">
    <source>
        <dbReference type="PIRSR" id="PIRSR611782-1"/>
    </source>
</evidence>
<dbReference type="PANTHER" id="PTHR43343:SF3">
    <property type="entry name" value="PROTEASE DO-LIKE 8, CHLOROPLASTIC"/>
    <property type="match status" value="1"/>
</dbReference>